<evidence type="ECO:0000259" key="2">
    <source>
        <dbReference type="Pfam" id="PF05424"/>
    </source>
</evidence>
<evidence type="ECO:0000313" key="4">
    <source>
        <dbReference type="EMBL" id="ALJ75565.1"/>
    </source>
</evidence>
<feature type="domain" description="Duffy-binding-like" evidence="3">
    <location>
        <begin position="908"/>
        <end position="1066"/>
    </location>
</feature>
<sequence length="1241" mass="143853">NLSINVQCMLKNISNHLIGDNRIEELMKRHFKEAVENKLNEEHVYADIKNTPCNLDDTSYTNKPQCLRFLEEWFEEFIQKKKIYEERMKQTCLEGKIITQNLIGGQITAQLGCSLYCNEYNKFLRSRKECYGKYIRNCIKENPLDQKSDPTLQADMDATIRQMKNKYNCGNDCGEPGEHNLNLFFNPNILSQHETFCCSCINTVGDIKEIFGKDDNESSYIDAILNKLSTCAIKDDTLDGAKNGKIKTNSGNDTDICKIHYTDSFLKGKETCIGIPCNNYYQKKKEWICDSKKQISGEQLKTGWSDGTKSACLPPRTQRLCLGRIYDNNCTEKRIENIDTNEKLLNELIIAARFEGTQLYNKYITHDQTKNRTEDEKMKRLCNAAKYSFADLGDIVKGTSIWENNDTRTMERKLISVFKKIYEKIDKANQEKYKDSTKPAQYLNLREIWWNTNRKHIWKALVCSIEKSDTKKSFSCISKDEPPNIDYMPQFLRFLEEYSQYICEEQKEKLNHVQQDCKLCKEDAFKCSSKDSHECTKCYIACEKYKDFMLDSQNKYNKQKSKYISEIDKYVKNIKKSNNAKNTNDEFYNLIKRDYKNIGYFLNERLKDDKNSCNLKYNNNIDFNNENKVFKEIPEGYDKACNCKNIKNYTKYDEKINVPLKANLEKSACMLDQKDNVYGNKGTLCNNSKSAGTVKHWECNLNNNSVFRLRNGWNNDKNDNGACLPPRTQEICLANLSKEDLKSKIDEKSNYDNVKNTKLLTEIALAAKHEGALLWELYKNNPSLACMKLRNSYSDYGDLVKGTSIWENTKSKTAEDNIGDILKNIFKDKFKSDYKEDINKLREDWWKANRQDIWNAMTCEIPDYATFVITKKPSDGQGIEYNVTGKCGYSQETPKDDEIPQFLRWFKEWSSDFCTEKNKYDINNAFVNTIGEDKNILSMCKGCSTSGTDCLSTYVKSNYKSSYVTCATCQKTCKEYKDWINNQNSEFSKQKNKYEDLINKAKEYRLSNLNSNVDISFNKTTEYLQKLKDQNMNGPDQYLQSNIFETQCFKNIDVDFTNIHNTFNEKHKYCRTCDEQPHLKEMFPHLNFTQDGIDNYKPGDKPTGNDETHDVDPNSPVKPTESTKDVAKNDDIDIDNSKGINCMGVKELSMVKDGEIDICMPYNYELDGSGVNKQNRKKYMISHIPTIDCTKSVFHKNNNGGCSDICPCHTNNANTNKWIWTKENGNNVGLKKDNNYANKIG</sequence>
<feature type="non-terminal residue" evidence="4">
    <location>
        <position position="1241"/>
    </location>
</feature>
<dbReference type="Gene3D" id="1.20.58.830">
    <property type="match status" value="3"/>
</dbReference>
<dbReference type="EMBL" id="LVLB01000384">
    <property type="protein sequence ID" value="KYN93013.1"/>
    <property type="molecule type" value="Genomic_DNA"/>
</dbReference>
<feature type="domain" description="Duffy-antigen binding" evidence="2">
    <location>
        <begin position="721"/>
        <end position="904"/>
    </location>
</feature>
<evidence type="ECO:0000313" key="6">
    <source>
        <dbReference type="Proteomes" id="UP000076004"/>
    </source>
</evidence>
<name>A0A0P0HMX4_9APIC</name>
<organism evidence="4">
    <name type="scientific">Plasmodium gaboni</name>
    <dbReference type="NCBI Taxonomy" id="647221"/>
    <lineage>
        <taxon>Eukaryota</taxon>
        <taxon>Sar</taxon>
        <taxon>Alveolata</taxon>
        <taxon>Apicomplexa</taxon>
        <taxon>Aconoidasida</taxon>
        <taxon>Haemosporida</taxon>
        <taxon>Plasmodiidae</taxon>
        <taxon>Plasmodium</taxon>
        <taxon>Plasmodium (Laverania)</taxon>
    </lineage>
</organism>
<gene>
    <name evidence="5" type="ORF">PGSY75_0038600</name>
</gene>
<feature type="compositionally biased region" description="Basic and acidic residues" evidence="1">
    <location>
        <begin position="1121"/>
        <end position="1131"/>
    </location>
</feature>
<dbReference type="VEuPathDB" id="PlasmoDB:PGABG01_0323300"/>
<evidence type="ECO:0000313" key="5">
    <source>
        <dbReference type="EMBL" id="KYN93013.1"/>
    </source>
</evidence>
<dbReference type="GeneID" id="29774115"/>
<feature type="non-terminal residue" evidence="4">
    <location>
        <position position="1"/>
    </location>
</feature>
<dbReference type="Pfam" id="PF22672">
    <property type="entry name" value="DBL_C"/>
    <property type="match status" value="2"/>
</dbReference>
<feature type="domain" description="Duffy-binding-like" evidence="3">
    <location>
        <begin position="497"/>
        <end position="632"/>
    </location>
</feature>
<dbReference type="InterPro" id="IPR054595">
    <property type="entry name" value="DBL_C"/>
</dbReference>
<feature type="domain" description="Duffy-antigen binding" evidence="2">
    <location>
        <begin position="311"/>
        <end position="493"/>
    </location>
</feature>
<dbReference type="EMBL" id="KP879245">
    <property type="protein sequence ID" value="ALJ75565.1"/>
    <property type="molecule type" value="Genomic_DNA"/>
</dbReference>
<dbReference type="AlphaFoldDB" id="A0A0P0HMX4"/>
<protein>
    <submittedName>
        <fullName evidence="4 5">EMP1-like protein</fullName>
    </submittedName>
</protein>
<dbReference type="Gene3D" id="1.20.1310.20">
    <property type="entry name" value="Duffy-antigen binding domain"/>
    <property type="match status" value="2"/>
</dbReference>
<feature type="region of interest" description="Disordered" evidence="1">
    <location>
        <begin position="1090"/>
        <end position="1131"/>
    </location>
</feature>
<dbReference type="InterPro" id="IPR008602">
    <property type="entry name" value="Duffy-antigen-binding"/>
</dbReference>
<reference evidence="5 6" key="2">
    <citation type="journal article" date="2016" name="Nat. Commun.">
        <title>Genomes of cryptic chimpanzee Plasmodium species reveal key evolutionary events leading to human malaria.</title>
        <authorList>
            <person name="Sundararaman S.A."/>
            <person name="Plenderleith L.J."/>
            <person name="Liu W."/>
            <person name="Loy D.E."/>
            <person name="Learn G.H."/>
            <person name="Li Y."/>
            <person name="Shaw K.S."/>
            <person name="Ayouba A."/>
            <person name="Peeters M."/>
            <person name="Speede S."/>
            <person name="Shaw G.M."/>
            <person name="Bushman F.D."/>
            <person name="Brisson D."/>
            <person name="Rayner J.C."/>
            <person name="Sharp P.M."/>
            <person name="Hahn B.H."/>
        </authorList>
    </citation>
    <scope>NUCLEOTIDE SEQUENCE [LARGE SCALE GENOMIC DNA]</scope>
    <source>
        <strain evidence="5 6">SY75</strain>
    </source>
</reference>
<dbReference type="InterPro" id="IPR042202">
    <property type="entry name" value="Duffy-ag-bd_sf"/>
</dbReference>
<feature type="compositionally biased region" description="Basic and acidic residues" evidence="1">
    <location>
        <begin position="1097"/>
        <end position="1112"/>
    </location>
</feature>
<evidence type="ECO:0000259" key="3">
    <source>
        <dbReference type="Pfam" id="PF22672"/>
    </source>
</evidence>
<dbReference type="Pfam" id="PF05424">
    <property type="entry name" value="Duffy_binding"/>
    <property type="match status" value="2"/>
</dbReference>
<reference evidence="4" key="1">
    <citation type="journal article" date="2015" name="Nat. Commun.">
        <title>Ape parasite origins of human malaria virulence genes.</title>
        <authorList>
            <person name="Larremore D.B."/>
            <person name="Sundararaman S.A."/>
            <person name="Liu W."/>
            <person name="Proto W.R."/>
            <person name="Clauset A."/>
            <person name="Loy D.E."/>
            <person name="Speede S."/>
            <person name="Plenderleith L.J."/>
            <person name="Sharp P.M."/>
            <person name="Hahn B.H."/>
            <person name="Rayner J.C."/>
            <person name="Buckee C.O."/>
        </authorList>
    </citation>
    <scope>NUCLEOTIDE SEQUENCE</scope>
    <source>
        <strain evidence="4">SY75pte</strain>
    </source>
</reference>
<proteinExistence type="predicted"/>
<evidence type="ECO:0000256" key="1">
    <source>
        <dbReference type="SAM" id="MobiDB-lite"/>
    </source>
</evidence>
<dbReference type="RefSeq" id="XP_018638713.1">
    <property type="nucleotide sequence ID" value="XM_018783505.1"/>
</dbReference>
<accession>A0A0P0HMX4</accession>
<dbReference type="GO" id="GO:0046789">
    <property type="term" value="F:host cell surface receptor binding"/>
    <property type="evidence" value="ECO:0007669"/>
    <property type="project" value="InterPro"/>
</dbReference>
<dbReference type="GO" id="GO:0016020">
    <property type="term" value="C:membrane"/>
    <property type="evidence" value="ECO:0007669"/>
    <property type="project" value="InterPro"/>
</dbReference>
<dbReference type="SUPFAM" id="SSF140924">
    <property type="entry name" value="Duffy binding domain-like"/>
    <property type="match status" value="3"/>
</dbReference>
<dbReference type="VEuPathDB" id="PlasmoDB:PGSY75_0038600"/>
<dbReference type="KEGG" id="pgab:PGSY75_0038600"/>
<dbReference type="Proteomes" id="UP000076004">
    <property type="component" value="Unassembled WGS sequence"/>
</dbReference>